<proteinExistence type="inferred from homology"/>
<keyword evidence="2" id="KW-0031">Aminopeptidase</keyword>
<sequence>MPTKFYLTDHADGGVIVKFFKDRESVKSYANVDEDFFKRDNAIFVKKDRDYLIVYVKDEWKAYFLAGRYIKNSPFKEFIIDLREIESKDKAIIGILSTSYIFDRYKSEKQEKIIKFICDDKEKVKEYITLMEAQYLARDLANEPPNVLNPETYEKKIIEIFKGLPVNIKVLHYDDLIREGLNLLVYVGKGSIYKPRLVILEYNLKDNPIVLVGKAITFDTGGYSLKPTDYMYNMHGDMSGSAAVIGALYAIAKNKKDIPIVALIPIAENVISGESYKVNDIIKAYNGKTVEVTNTDAEGRLTLADAIAYSAKYNPKAIIEVSTLTGGQIIALGHEIAAAMGEKDLVNKAIEAGKEVYELVWELPLYEGYRELLKSAVADIKNANGREAHAIQGGLFLKEFSPIEKFLHLDIAGPAIANRAIPSAYKGLTGFGVRLLYKLVQKL</sequence>
<dbReference type="AlphaFoldDB" id="Q74ME1"/>
<dbReference type="KEGG" id="neq:NEQ412"/>
<dbReference type="InterPro" id="IPR011356">
    <property type="entry name" value="Leucine_aapep/pepB"/>
</dbReference>
<dbReference type="GO" id="GO:0006508">
    <property type="term" value="P:proteolysis"/>
    <property type="evidence" value="ECO:0007669"/>
    <property type="project" value="UniProtKB-KW"/>
</dbReference>
<name>Q74ME1_NANEQ</name>
<dbReference type="PANTHER" id="PTHR11963">
    <property type="entry name" value="LEUCINE AMINOPEPTIDASE-RELATED"/>
    <property type="match status" value="1"/>
</dbReference>
<dbReference type="Gene3D" id="3.40.630.10">
    <property type="entry name" value="Zn peptidases"/>
    <property type="match status" value="1"/>
</dbReference>
<evidence type="ECO:0000256" key="4">
    <source>
        <dbReference type="ARBA" id="ARBA00022801"/>
    </source>
</evidence>
<evidence type="ECO:0000256" key="2">
    <source>
        <dbReference type="ARBA" id="ARBA00022438"/>
    </source>
</evidence>
<dbReference type="GO" id="GO:0005737">
    <property type="term" value="C:cytoplasm"/>
    <property type="evidence" value="ECO:0007669"/>
    <property type="project" value="InterPro"/>
</dbReference>
<dbReference type="BioCyc" id="NEQU228908:GJB6-440-MONOMER"/>
<dbReference type="STRING" id="228908.NEQ412"/>
<dbReference type="SUPFAM" id="SSF53187">
    <property type="entry name" value="Zn-dependent exopeptidases"/>
    <property type="match status" value="1"/>
</dbReference>
<dbReference type="CDD" id="cd00433">
    <property type="entry name" value="Peptidase_M17"/>
    <property type="match status" value="1"/>
</dbReference>
<keyword evidence="3" id="KW-0645">Protease</keyword>
<dbReference type="HOGENOM" id="CLU_013734_6_3_2"/>
<gene>
    <name evidence="6" type="ordered locus">NEQ412</name>
</gene>
<dbReference type="EMBL" id="AE017199">
    <property type="protein sequence ID" value="AAR39257.1"/>
    <property type="molecule type" value="Genomic_DNA"/>
</dbReference>
<dbReference type="PRINTS" id="PR00481">
    <property type="entry name" value="LAMNOPPTDASE"/>
</dbReference>
<dbReference type="PATRIC" id="fig|228908.8.peg.421"/>
<accession>Q74ME1</accession>
<evidence type="ECO:0000256" key="3">
    <source>
        <dbReference type="ARBA" id="ARBA00022670"/>
    </source>
</evidence>
<dbReference type="InterPro" id="IPR000819">
    <property type="entry name" value="Peptidase_M17_C"/>
</dbReference>
<feature type="domain" description="Cytosol aminopeptidase" evidence="5">
    <location>
        <begin position="294"/>
        <end position="301"/>
    </location>
</feature>
<dbReference type="Pfam" id="PF00883">
    <property type="entry name" value="Peptidase_M17"/>
    <property type="match status" value="1"/>
</dbReference>
<dbReference type="GO" id="GO:0070006">
    <property type="term" value="F:metalloaminopeptidase activity"/>
    <property type="evidence" value="ECO:0007669"/>
    <property type="project" value="InterPro"/>
</dbReference>
<dbReference type="Proteomes" id="UP000000578">
    <property type="component" value="Chromosome"/>
</dbReference>
<evidence type="ECO:0000313" key="6">
    <source>
        <dbReference type="EMBL" id="AAR39257.1"/>
    </source>
</evidence>
<keyword evidence="4" id="KW-0378">Hydrolase</keyword>
<dbReference type="PANTHER" id="PTHR11963:SF23">
    <property type="entry name" value="CYTOSOL AMINOPEPTIDASE"/>
    <property type="match status" value="1"/>
</dbReference>
<keyword evidence="7" id="KW-1185">Reference proteome</keyword>
<dbReference type="PROSITE" id="PS00631">
    <property type="entry name" value="CYTOSOL_AP"/>
    <property type="match status" value="1"/>
</dbReference>
<dbReference type="GO" id="GO:0030145">
    <property type="term" value="F:manganese ion binding"/>
    <property type="evidence" value="ECO:0007669"/>
    <property type="project" value="InterPro"/>
</dbReference>
<organism evidence="6 7">
    <name type="scientific">Nanoarchaeum equitans (strain Kin4-M)</name>
    <dbReference type="NCBI Taxonomy" id="228908"/>
    <lineage>
        <taxon>Archaea</taxon>
        <taxon>Nanobdellota</taxon>
        <taxon>Candidatus Nanoarchaeia</taxon>
        <taxon>Nanoarchaeales</taxon>
        <taxon>Nanoarchaeaceae</taxon>
        <taxon>Nanoarchaeum</taxon>
    </lineage>
</organism>
<reference evidence="6 7" key="1">
    <citation type="journal article" date="2003" name="Proc. Natl. Acad. Sci. U.S.A.">
        <title>The genome of Nanoarchaeum equitans: insights into early archaeal evolution and derived parasitism.</title>
        <authorList>
            <person name="Waters E."/>
            <person name="Hohn M.J."/>
            <person name="Ahel I."/>
            <person name="Graham D.E."/>
            <person name="Adams M.D."/>
            <person name="Barnstead M."/>
            <person name="Beeson K.Y."/>
            <person name="Bibbs L."/>
            <person name="Bolanos R."/>
            <person name="Keller M."/>
            <person name="Kretz K."/>
            <person name="Lin X."/>
            <person name="Mathur E."/>
            <person name="Ni J."/>
            <person name="Podar M."/>
            <person name="Richardson T."/>
            <person name="Sutton G.G."/>
            <person name="Simon M."/>
            <person name="Soll D."/>
            <person name="Stetter K.O."/>
            <person name="Short J.M."/>
            <person name="Noordewier M."/>
        </authorList>
    </citation>
    <scope>NUCLEOTIDE SEQUENCE [LARGE SCALE GENOMIC DNA]</scope>
    <source>
        <strain evidence="6 7">Kin4-M</strain>
    </source>
</reference>
<dbReference type="InterPro" id="IPR043472">
    <property type="entry name" value="Macro_dom-like"/>
</dbReference>
<protein>
    <submittedName>
        <fullName evidence="6">NEQ412</fullName>
    </submittedName>
</protein>
<dbReference type="EnsemblBacteria" id="AAR39257">
    <property type="protein sequence ID" value="AAR39257"/>
    <property type="gene ID" value="NEQ412"/>
</dbReference>
<evidence type="ECO:0000256" key="1">
    <source>
        <dbReference type="ARBA" id="ARBA00009528"/>
    </source>
</evidence>
<evidence type="ECO:0000259" key="5">
    <source>
        <dbReference type="PROSITE" id="PS00631"/>
    </source>
</evidence>
<evidence type="ECO:0000313" key="7">
    <source>
        <dbReference type="Proteomes" id="UP000000578"/>
    </source>
</evidence>
<dbReference type="Gene3D" id="3.40.220.10">
    <property type="entry name" value="Leucine Aminopeptidase, subunit E, domain 1"/>
    <property type="match status" value="1"/>
</dbReference>
<comment type="similarity">
    <text evidence="1">Belongs to the peptidase M17 family.</text>
</comment>